<evidence type="ECO:0000313" key="5">
    <source>
        <dbReference type="EMBL" id="KAF9732535.1"/>
    </source>
</evidence>
<dbReference type="OrthoDB" id="10257049at2759"/>
<dbReference type="GO" id="GO:0016651">
    <property type="term" value="F:oxidoreductase activity, acting on NAD(P)H"/>
    <property type="evidence" value="ECO:0007669"/>
    <property type="project" value="InterPro"/>
</dbReference>
<feature type="domain" description="Enoyl reductase (ER)" evidence="4">
    <location>
        <begin position="40"/>
        <end position="303"/>
    </location>
</feature>
<dbReference type="AlphaFoldDB" id="A0A9P6KN24"/>
<comment type="similarity">
    <text evidence="1">Belongs to the zinc-containing alcohol dehydrogenase family.</text>
</comment>
<dbReference type="PANTHER" id="PTHR45348">
    <property type="entry name" value="HYPOTHETICAL OXIDOREDUCTASE (EUROFUNG)"/>
    <property type="match status" value="1"/>
</dbReference>
<dbReference type="Gene3D" id="3.40.50.720">
    <property type="entry name" value="NAD(P)-binding Rossmann-like Domain"/>
    <property type="match status" value="1"/>
</dbReference>
<proteinExistence type="inferred from homology"/>
<dbReference type="SMART" id="SM00829">
    <property type="entry name" value="PKS_ER"/>
    <property type="match status" value="1"/>
</dbReference>
<dbReference type="Pfam" id="PF08240">
    <property type="entry name" value="ADH_N"/>
    <property type="match status" value="1"/>
</dbReference>
<evidence type="ECO:0000256" key="2">
    <source>
        <dbReference type="ARBA" id="ARBA00011245"/>
    </source>
</evidence>
<keyword evidence="3" id="KW-0560">Oxidoreductase</keyword>
<name>A0A9P6KN24_9PLEO</name>
<protein>
    <submittedName>
        <fullName evidence="5">Zinc-binding oxidoreductase</fullName>
    </submittedName>
</protein>
<dbReference type="EMBL" id="WJXW01000010">
    <property type="protein sequence ID" value="KAF9732535.1"/>
    <property type="molecule type" value="Genomic_DNA"/>
</dbReference>
<evidence type="ECO:0000259" key="4">
    <source>
        <dbReference type="SMART" id="SM00829"/>
    </source>
</evidence>
<dbReference type="InterPro" id="IPR047122">
    <property type="entry name" value="Trans-enoyl_RdTase-like"/>
</dbReference>
<organism evidence="5 6">
    <name type="scientific">Paraphaeosphaeria minitans</name>
    <dbReference type="NCBI Taxonomy" id="565426"/>
    <lineage>
        <taxon>Eukaryota</taxon>
        <taxon>Fungi</taxon>
        <taxon>Dikarya</taxon>
        <taxon>Ascomycota</taxon>
        <taxon>Pezizomycotina</taxon>
        <taxon>Dothideomycetes</taxon>
        <taxon>Pleosporomycetidae</taxon>
        <taxon>Pleosporales</taxon>
        <taxon>Massarineae</taxon>
        <taxon>Didymosphaeriaceae</taxon>
        <taxon>Paraphaeosphaeria</taxon>
    </lineage>
</organism>
<dbReference type="PANTHER" id="PTHR45348:SF2">
    <property type="entry name" value="ZINC-TYPE ALCOHOL DEHYDROGENASE-LIKE PROTEIN C2E1P3.01"/>
    <property type="match status" value="1"/>
</dbReference>
<evidence type="ECO:0000256" key="3">
    <source>
        <dbReference type="ARBA" id="ARBA00023002"/>
    </source>
</evidence>
<evidence type="ECO:0000313" key="6">
    <source>
        <dbReference type="Proteomes" id="UP000756921"/>
    </source>
</evidence>
<evidence type="ECO:0000256" key="1">
    <source>
        <dbReference type="ARBA" id="ARBA00008072"/>
    </source>
</evidence>
<dbReference type="Gene3D" id="3.90.180.10">
    <property type="entry name" value="Medium-chain alcohol dehydrogenases, catalytic domain"/>
    <property type="match status" value="1"/>
</dbReference>
<reference evidence="5" key="1">
    <citation type="journal article" date="2020" name="Mol. Plant Microbe Interact.">
        <title>Genome Sequence of the Biocontrol Agent Coniothyrium minitans strain Conio (IMI 134523).</title>
        <authorList>
            <person name="Patel D."/>
            <person name="Shittu T.A."/>
            <person name="Baroncelli R."/>
            <person name="Muthumeenakshi S."/>
            <person name="Osborne T.H."/>
            <person name="Janganan T.K."/>
            <person name="Sreenivasaprasad S."/>
        </authorList>
    </citation>
    <scope>NUCLEOTIDE SEQUENCE</scope>
    <source>
        <strain evidence="5">Conio</strain>
    </source>
</reference>
<dbReference type="InterPro" id="IPR020843">
    <property type="entry name" value="ER"/>
</dbReference>
<dbReference type="Pfam" id="PF00107">
    <property type="entry name" value="ADH_zinc_N"/>
    <property type="match status" value="1"/>
</dbReference>
<dbReference type="CDD" id="cd08249">
    <property type="entry name" value="enoyl_reductase_like"/>
    <property type="match status" value="1"/>
</dbReference>
<accession>A0A9P6KN24</accession>
<dbReference type="SUPFAM" id="SSF50129">
    <property type="entry name" value="GroES-like"/>
    <property type="match status" value="1"/>
</dbReference>
<comment type="subunit">
    <text evidence="2">Monomer.</text>
</comment>
<sequence length="374" mass="39672">MSFNVCHLDILASVIEELNISGMEHTSVPHNASAWALEPKTRPLVVSSAPYKSPPPGFVTIKVHSVAVNPIDWINQDQDVFKSQYPTIYGFDIAGTIEKVGEGVRLLQAGWRVIAQAGPSSNDSSRGAFQKYVVVSQDAVAELPKEIAFERGVVLPLGISTAAAEFLTVHVLSVWGGGSSVGSCAIQMANASGAEIFTTASRRNFDYVKSLGATKVFDYHDDDVEDQIVDALKTKTLAGVYHAAGADGAVQTCARIADQSTGRALVVTVKGVPDAGIPCAVRVKAITSSSIFKDGNHIGPCIWRKYLPAALARGTLVPKPDPLIVGNGLRSVQLGLDKQKAGVSAKKVVVNQIDEDSSHELEMELLAPASSQKS</sequence>
<keyword evidence="6" id="KW-1185">Reference proteome</keyword>
<dbReference type="InterPro" id="IPR013154">
    <property type="entry name" value="ADH-like_N"/>
</dbReference>
<dbReference type="InterPro" id="IPR011032">
    <property type="entry name" value="GroES-like_sf"/>
</dbReference>
<dbReference type="InterPro" id="IPR013149">
    <property type="entry name" value="ADH-like_C"/>
</dbReference>
<dbReference type="InterPro" id="IPR036291">
    <property type="entry name" value="NAD(P)-bd_dom_sf"/>
</dbReference>
<dbReference type="Proteomes" id="UP000756921">
    <property type="component" value="Unassembled WGS sequence"/>
</dbReference>
<comment type="caution">
    <text evidence="5">The sequence shown here is derived from an EMBL/GenBank/DDBJ whole genome shotgun (WGS) entry which is preliminary data.</text>
</comment>
<dbReference type="SUPFAM" id="SSF51735">
    <property type="entry name" value="NAD(P)-binding Rossmann-fold domains"/>
    <property type="match status" value="1"/>
</dbReference>
<gene>
    <name evidence="5" type="ORF">PMIN01_09393</name>
</gene>